<dbReference type="Gene3D" id="1.10.10.10">
    <property type="entry name" value="Winged helix-like DNA-binding domain superfamily/Winged helix DNA-binding domain"/>
    <property type="match status" value="1"/>
</dbReference>
<comment type="caution">
    <text evidence="8">The sequence shown here is derived from an EMBL/GenBank/DDBJ whole genome shotgun (WGS) entry which is preliminary data.</text>
</comment>
<dbReference type="NCBIfam" id="TIGR02937">
    <property type="entry name" value="sigma70-ECF"/>
    <property type="match status" value="1"/>
</dbReference>
<dbReference type="SUPFAM" id="SSF88946">
    <property type="entry name" value="Sigma2 domain of RNA polymerase sigma factors"/>
    <property type="match status" value="1"/>
</dbReference>
<organism evidence="8 9">
    <name type="scientific">Actinomadura rubrisoli</name>
    <dbReference type="NCBI Taxonomy" id="2530368"/>
    <lineage>
        <taxon>Bacteria</taxon>
        <taxon>Bacillati</taxon>
        <taxon>Actinomycetota</taxon>
        <taxon>Actinomycetes</taxon>
        <taxon>Streptosporangiales</taxon>
        <taxon>Thermomonosporaceae</taxon>
        <taxon>Actinomadura</taxon>
    </lineage>
</organism>
<dbReference type="Proteomes" id="UP000294513">
    <property type="component" value="Unassembled WGS sequence"/>
</dbReference>
<dbReference type="Pfam" id="PF04542">
    <property type="entry name" value="Sigma70_r2"/>
    <property type="match status" value="1"/>
</dbReference>
<dbReference type="InterPro" id="IPR013324">
    <property type="entry name" value="RNA_pol_sigma_r3/r4-like"/>
</dbReference>
<dbReference type="InterPro" id="IPR007627">
    <property type="entry name" value="RNA_pol_sigma70_r2"/>
</dbReference>
<dbReference type="GO" id="GO:0006352">
    <property type="term" value="P:DNA-templated transcription initiation"/>
    <property type="evidence" value="ECO:0007669"/>
    <property type="project" value="InterPro"/>
</dbReference>
<proteinExistence type="inferred from homology"/>
<protein>
    <submittedName>
        <fullName evidence="8">RNA polymerase sigma factor</fullName>
    </submittedName>
</protein>
<dbReference type="Pfam" id="PF08281">
    <property type="entry name" value="Sigma70_r4_2"/>
    <property type="match status" value="1"/>
</dbReference>
<keyword evidence="2" id="KW-0805">Transcription regulation</keyword>
<evidence type="ECO:0000259" key="6">
    <source>
        <dbReference type="Pfam" id="PF04542"/>
    </source>
</evidence>
<dbReference type="PANTHER" id="PTHR43133:SF25">
    <property type="entry name" value="RNA POLYMERASE SIGMA FACTOR RFAY-RELATED"/>
    <property type="match status" value="1"/>
</dbReference>
<evidence type="ECO:0000256" key="2">
    <source>
        <dbReference type="ARBA" id="ARBA00023015"/>
    </source>
</evidence>
<dbReference type="InterPro" id="IPR039425">
    <property type="entry name" value="RNA_pol_sigma-70-like"/>
</dbReference>
<feature type="compositionally biased region" description="Basic and acidic residues" evidence="5">
    <location>
        <begin position="36"/>
        <end position="46"/>
    </location>
</feature>
<dbReference type="InterPro" id="IPR036388">
    <property type="entry name" value="WH-like_DNA-bd_sf"/>
</dbReference>
<dbReference type="PANTHER" id="PTHR43133">
    <property type="entry name" value="RNA POLYMERASE ECF-TYPE SIGMA FACTO"/>
    <property type="match status" value="1"/>
</dbReference>
<keyword evidence="4" id="KW-0804">Transcription</keyword>
<comment type="similarity">
    <text evidence="1">Belongs to the sigma-70 factor family. ECF subfamily.</text>
</comment>
<keyword evidence="9" id="KW-1185">Reference proteome</keyword>
<evidence type="ECO:0000256" key="3">
    <source>
        <dbReference type="ARBA" id="ARBA00023082"/>
    </source>
</evidence>
<evidence type="ECO:0000259" key="7">
    <source>
        <dbReference type="Pfam" id="PF08281"/>
    </source>
</evidence>
<dbReference type="Gene3D" id="1.10.1740.10">
    <property type="match status" value="1"/>
</dbReference>
<feature type="domain" description="RNA polymerase sigma-70 region 2" evidence="6">
    <location>
        <begin position="102"/>
        <end position="169"/>
    </location>
</feature>
<evidence type="ECO:0000256" key="1">
    <source>
        <dbReference type="ARBA" id="ARBA00010641"/>
    </source>
</evidence>
<dbReference type="OrthoDB" id="5518337at2"/>
<dbReference type="InterPro" id="IPR014284">
    <property type="entry name" value="RNA_pol_sigma-70_dom"/>
</dbReference>
<evidence type="ECO:0000256" key="5">
    <source>
        <dbReference type="SAM" id="MobiDB-lite"/>
    </source>
</evidence>
<dbReference type="GO" id="GO:0003677">
    <property type="term" value="F:DNA binding"/>
    <property type="evidence" value="ECO:0007669"/>
    <property type="project" value="InterPro"/>
</dbReference>
<sequence>MTSRERCRASPTGWARSQRRRTPWRTRAAAAAGDPDSEREPSKVLRETTGCSLDPRFRRDRIGASTQRFFVRPALAAEVEDDLSDSEVIRLSLTDPEQFAELFDRHHRRIHHYAARRLGTQAADDIVAETFLIAFRRRGSYDLAQPLARPWLYGIATTLVARHRRAEERYFRALARTGSDPLPEPMADAVVSRVAAQDQERRLAGALAGLSRGDRDVLLLVAWGDLTYEEAARALGVPVGTVRSRLHRARRKVRAVLGDLTLGDDA</sequence>
<evidence type="ECO:0000313" key="9">
    <source>
        <dbReference type="Proteomes" id="UP000294513"/>
    </source>
</evidence>
<evidence type="ECO:0000256" key="4">
    <source>
        <dbReference type="ARBA" id="ARBA00023163"/>
    </source>
</evidence>
<dbReference type="EMBL" id="SMKU01000033">
    <property type="protein sequence ID" value="TDD93359.1"/>
    <property type="molecule type" value="Genomic_DNA"/>
</dbReference>
<dbReference type="InterPro" id="IPR013249">
    <property type="entry name" value="RNA_pol_sigma70_r4_t2"/>
</dbReference>
<feature type="domain" description="RNA polymerase sigma factor 70 region 4 type 2" evidence="7">
    <location>
        <begin position="202"/>
        <end position="252"/>
    </location>
</feature>
<dbReference type="GO" id="GO:0016987">
    <property type="term" value="F:sigma factor activity"/>
    <property type="evidence" value="ECO:0007669"/>
    <property type="project" value="UniProtKB-KW"/>
</dbReference>
<dbReference type="InterPro" id="IPR013325">
    <property type="entry name" value="RNA_pol_sigma_r2"/>
</dbReference>
<reference evidence="8 9" key="1">
    <citation type="submission" date="2019-03" db="EMBL/GenBank/DDBJ databases">
        <title>Draft genome sequences of novel Actinobacteria.</title>
        <authorList>
            <person name="Sahin N."/>
            <person name="Ay H."/>
            <person name="Saygin H."/>
        </authorList>
    </citation>
    <scope>NUCLEOTIDE SEQUENCE [LARGE SCALE GENOMIC DNA]</scope>
    <source>
        <strain evidence="8 9">H3C3</strain>
    </source>
</reference>
<gene>
    <name evidence="8" type="ORF">E1298_09890</name>
</gene>
<dbReference type="SUPFAM" id="SSF88659">
    <property type="entry name" value="Sigma3 and sigma4 domains of RNA polymerase sigma factors"/>
    <property type="match status" value="1"/>
</dbReference>
<feature type="region of interest" description="Disordered" evidence="5">
    <location>
        <begin position="1"/>
        <end position="47"/>
    </location>
</feature>
<name>A0A4R5C444_9ACTN</name>
<accession>A0A4R5C444</accession>
<keyword evidence="3" id="KW-0731">Sigma factor</keyword>
<dbReference type="CDD" id="cd06171">
    <property type="entry name" value="Sigma70_r4"/>
    <property type="match status" value="1"/>
</dbReference>
<evidence type="ECO:0000313" key="8">
    <source>
        <dbReference type="EMBL" id="TDD93359.1"/>
    </source>
</evidence>
<dbReference type="AlphaFoldDB" id="A0A4R5C444"/>